<dbReference type="SUPFAM" id="SSF51261">
    <property type="entry name" value="Duplicated hybrid motif"/>
    <property type="match status" value="1"/>
</dbReference>
<evidence type="ECO:0000313" key="3">
    <source>
        <dbReference type="EMBL" id="MCU6761273.1"/>
    </source>
</evidence>
<keyword evidence="4" id="KW-1185">Reference proteome</keyword>
<dbReference type="InterPro" id="IPR011055">
    <property type="entry name" value="Dup_hybrid_motif"/>
</dbReference>
<gene>
    <name evidence="3" type="ORF">OCV88_02835</name>
</gene>
<dbReference type="RefSeq" id="WP_158424112.1">
    <property type="nucleotide sequence ID" value="NZ_JAOQJQ010000001.1"/>
</dbReference>
<name>A0ABT2TGE9_9FIRM</name>
<keyword evidence="1" id="KW-0732">Signal</keyword>
<accession>A0ABT2TGE9</accession>
<evidence type="ECO:0000259" key="2">
    <source>
        <dbReference type="Pfam" id="PF01551"/>
    </source>
</evidence>
<evidence type="ECO:0000256" key="1">
    <source>
        <dbReference type="ARBA" id="ARBA00022729"/>
    </source>
</evidence>
<dbReference type="Proteomes" id="UP001652442">
    <property type="component" value="Unassembled WGS sequence"/>
</dbReference>
<protein>
    <submittedName>
        <fullName evidence="3">M23 family metallopeptidase</fullName>
    </submittedName>
</protein>
<evidence type="ECO:0000313" key="4">
    <source>
        <dbReference type="Proteomes" id="UP001652442"/>
    </source>
</evidence>
<reference evidence="3 4" key="1">
    <citation type="journal article" date="2021" name="ISME Commun">
        <title>Automated analysis of genomic sequences facilitates high-throughput and comprehensive description of bacteria.</title>
        <authorList>
            <person name="Hitch T.C.A."/>
        </authorList>
    </citation>
    <scope>NUCLEOTIDE SEQUENCE [LARGE SCALE GENOMIC DNA]</scope>
    <source>
        <strain evidence="3 4">Sanger_109</strain>
    </source>
</reference>
<dbReference type="InterPro" id="IPR050570">
    <property type="entry name" value="Cell_wall_metabolism_enzyme"/>
</dbReference>
<dbReference type="PANTHER" id="PTHR21666">
    <property type="entry name" value="PEPTIDASE-RELATED"/>
    <property type="match status" value="1"/>
</dbReference>
<dbReference type="InterPro" id="IPR016047">
    <property type="entry name" value="M23ase_b-sheet_dom"/>
</dbReference>
<feature type="domain" description="M23ase beta-sheet core" evidence="2">
    <location>
        <begin position="69"/>
        <end position="169"/>
    </location>
</feature>
<dbReference type="CDD" id="cd12797">
    <property type="entry name" value="M23_peptidase"/>
    <property type="match status" value="1"/>
</dbReference>
<dbReference type="Gene3D" id="2.70.70.10">
    <property type="entry name" value="Glucose Permease (Domain IIA)"/>
    <property type="match status" value="1"/>
</dbReference>
<dbReference type="PANTHER" id="PTHR21666:SF289">
    <property type="entry name" value="L-ALA--D-GLU ENDOPEPTIDASE"/>
    <property type="match status" value="1"/>
</dbReference>
<dbReference type="Pfam" id="PF01551">
    <property type="entry name" value="Peptidase_M23"/>
    <property type="match status" value="1"/>
</dbReference>
<dbReference type="EMBL" id="JAOQJQ010000001">
    <property type="protein sequence ID" value="MCU6761273.1"/>
    <property type="molecule type" value="Genomic_DNA"/>
</dbReference>
<comment type="caution">
    <text evidence="3">The sequence shown here is derived from an EMBL/GenBank/DDBJ whole genome shotgun (WGS) entry which is preliminary data.</text>
</comment>
<sequence length="208" mass="23710">MIIILFDILMQYAITRNLSSNRVLKKTEQSEILKELEFFPIPVSLDDESLSFSYVDTWNQSRTYGGDRHHEGTDIMTDLNEPGIYPVVSMSDGVVEKLGWLELGGYRVGIRTDSGLYLYYAHLQSYMPDIKEGQEIKAGECIGFIGDTGYGKEGTTGKFATHLHVGFYLPDKEGSDEALNPYPYLQKLTEKTLSYHYHNYDYNKEDTA</sequence>
<proteinExistence type="predicted"/>
<organism evidence="3 4">
    <name type="scientific">Brotonthovivens ammoniilytica</name>
    <dbReference type="NCBI Taxonomy" id="2981725"/>
    <lineage>
        <taxon>Bacteria</taxon>
        <taxon>Bacillati</taxon>
        <taxon>Bacillota</taxon>
        <taxon>Clostridia</taxon>
        <taxon>Lachnospirales</taxon>
        <taxon>Lachnospiraceae</taxon>
        <taxon>Brotonthovivens</taxon>
    </lineage>
</organism>